<dbReference type="InterPro" id="IPR016174">
    <property type="entry name" value="Di-haem_cyt_TM"/>
</dbReference>
<evidence type="ECO:0000259" key="7">
    <source>
        <dbReference type="Pfam" id="PF01292"/>
    </source>
</evidence>
<feature type="transmembrane region" description="Helical" evidence="6">
    <location>
        <begin position="21"/>
        <end position="43"/>
    </location>
</feature>
<dbReference type="GO" id="GO:0022904">
    <property type="term" value="P:respiratory electron transport chain"/>
    <property type="evidence" value="ECO:0007669"/>
    <property type="project" value="InterPro"/>
</dbReference>
<evidence type="ECO:0000256" key="1">
    <source>
        <dbReference type="ARBA" id="ARBA00004651"/>
    </source>
</evidence>
<comment type="subcellular location">
    <subcellularLocation>
        <location evidence="1">Cell membrane</location>
        <topology evidence="1">Multi-pass membrane protein</topology>
    </subcellularLocation>
</comment>
<dbReference type="InterPro" id="IPR051817">
    <property type="entry name" value="FDH_cytochrome_b556_subunit"/>
</dbReference>
<dbReference type="Gene3D" id="1.20.950.20">
    <property type="entry name" value="Transmembrane di-heme cytochromes, Chain C"/>
    <property type="match status" value="1"/>
</dbReference>
<dbReference type="GO" id="GO:0009326">
    <property type="term" value="C:formate dehydrogenase complex"/>
    <property type="evidence" value="ECO:0007669"/>
    <property type="project" value="TreeGrafter"/>
</dbReference>
<feature type="transmembrane region" description="Helical" evidence="6">
    <location>
        <begin position="147"/>
        <end position="167"/>
    </location>
</feature>
<evidence type="ECO:0000313" key="8">
    <source>
        <dbReference type="EMBL" id="WGZ91717.1"/>
    </source>
</evidence>
<sequence length="248" mass="27667">MSSTNSQHGEDRMIKVRDKDVIRLHWFNAFCWFALVLTGFGIISGDFVRLVPAFWPTFMQNLFGGNANLALVHAIGGIIWALVFVVYSIVNWQRITKPFLQQVISITPKSVLNDFWSMTITLAHLFGLMRNTPTPPVKGRYNGAQRLLGTMIIVCSVAIALSGFYLFAGPKLLDFASNPMYGAIFRAALAVHASSVLLVLIGLIAHIYFAVIEEREALESMKSGYAKASFLEHHSPAWYAELQKENKA</sequence>
<evidence type="ECO:0000256" key="5">
    <source>
        <dbReference type="ARBA" id="ARBA00023136"/>
    </source>
</evidence>
<gene>
    <name evidence="8" type="ORF">QJT80_04390</name>
</gene>
<dbReference type="KEGG" id="tdu:QJT80_04390"/>
<dbReference type="GO" id="GO:0005886">
    <property type="term" value="C:plasma membrane"/>
    <property type="evidence" value="ECO:0007669"/>
    <property type="project" value="UniProtKB-SubCell"/>
</dbReference>
<evidence type="ECO:0000256" key="2">
    <source>
        <dbReference type="ARBA" id="ARBA00022475"/>
    </source>
</evidence>
<evidence type="ECO:0000256" key="6">
    <source>
        <dbReference type="SAM" id="Phobius"/>
    </source>
</evidence>
<keyword evidence="2" id="KW-1003">Cell membrane</keyword>
<organism evidence="8">
    <name type="scientific">Candidatus Thiocaldithrix dubininis</name>
    <dbReference type="NCBI Taxonomy" id="3080823"/>
    <lineage>
        <taxon>Bacteria</taxon>
        <taxon>Pseudomonadati</taxon>
        <taxon>Pseudomonadota</taxon>
        <taxon>Gammaproteobacteria</taxon>
        <taxon>Thiotrichales</taxon>
        <taxon>Thiotrichaceae</taxon>
        <taxon>Candidatus Thiocaldithrix</taxon>
    </lineage>
</organism>
<feature type="domain" description="Cytochrome b561 bacterial/Ni-hydrogenase" evidence="7">
    <location>
        <begin position="21"/>
        <end position="224"/>
    </location>
</feature>
<keyword evidence="3 6" id="KW-0812">Transmembrane</keyword>
<evidence type="ECO:0000256" key="3">
    <source>
        <dbReference type="ARBA" id="ARBA00022692"/>
    </source>
</evidence>
<reference evidence="8" key="1">
    <citation type="journal article" date="2023" name="Int. J. Mol. Sci.">
        <title>Metagenomics Revealed a New Genus 'Candidatus Thiocaldithrix dubininis' gen. nov., sp. nov. and a New Species 'Candidatus Thiothrix putei' sp. nov. in the Family Thiotrichaceae, Some Members of Which Have Traits of Both Na+- and H+-Motive Energetics.</title>
        <authorList>
            <person name="Ravin N.V."/>
            <person name="Muntyan M.S."/>
            <person name="Smolyakov D.D."/>
            <person name="Rudenko T.S."/>
            <person name="Beletsky A.V."/>
            <person name="Mardanov A.V."/>
            <person name="Grabovich M.Y."/>
        </authorList>
    </citation>
    <scope>NUCLEOTIDE SEQUENCE</scope>
    <source>
        <strain evidence="8">GKL-01</strain>
    </source>
</reference>
<evidence type="ECO:0000256" key="4">
    <source>
        <dbReference type="ARBA" id="ARBA00022989"/>
    </source>
</evidence>
<feature type="transmembrane region" description="Helical" evidence="6">
    <location>
        <begin position="63"/>
        <end position="90"/>
    </location>
</feature>
<reference evidence="8" key="2">
    <citation type="submission" date="2023-04" db="EMBL/GenBank/DDBJ databases">
        <authorList>
            <person name="Beletskiy A.V."/>
            <person name="Mardanov A.V."/>
            <person name="Ravin N.V."/>
        </authorList>
    </citation>
    <scope>NUCLEOTIDE SEQUENCE</scope>
    <source>
        <strain evidence="8">GKL-01</strain>
    </source>
</reference>
<keyword evidence="4 6" id="KW-1133">Transmembrane helix</keyword>
<dbReference type="AlphaFoldDB" id="A0AA95H6D9"/>
<dbReference type="InterPro" id="IPR011577">
    <property type="entry name" value="Cyt_b561_bac/Ni-Hgenase"/>
</dbReference>
<feature type="transmembrane region" description="Helical" evidence="6">
    <location>
        <begin position="187"/>
        <end position="212"/>
    </location>
</feature>
<dbReference type="PANTHER" id="PTHR30074:SF6">
    <property type="entry name" value="FORMATE DEHYDROGENASE GAMMA SUBUNIT"/>
    <property type="match status" value="1"/>
</dbReference>
<dbReference type="Proteomes" id="UP001300672">
    <property type="component" value="Chromosome"/>
</dbReference>
<dbReference type="Pfam" id="PF01292">
    <property type="entry name" value="Ni_hydr_CYTB"/>
    <property type="match status" value="1"/>
</dbReference>
<dbReference type="EMBL" id="CP124755">
    <property type="protein sequence ID" value="WGZ91717.1"/>
    <property type="molecule type" value="Genomic_DNA"/>
</dbReference>
<keyword evidence="5 6" id="KW-0472">Membrane</keyword>
<name>A0AA95H6D9_9GAMM</name>
<dbReference type="GO" id="GO:0009055">
    <property type="term" value="F:electron transfer activity"/>
    <property type="evidence" value="ECO:0007669"/>
    <property type="project" value="InterPro"/>
</dbReference>
<dbReference type="GO" id="GO:0015944">
    <property type="term" value="P:formate oxidation"/>
    <property type="evidence" value="ECO:0007669"/>
    <property type="project" value="TreeGrafter"/>
</dbReference>
<protein>
    <submittedName>
        <fullName evidence="8">Cytochrome b/b6 domain-containing protein</fullName>
    </submittedName>
</protein>
<dbReference type="SUPFAM" id="SSF81342">
    <property type="entry name" value="Transmembrane di-heme cytochromes"/>
    <property type="match status" value="1"/>
</dbReference>
<accession>A0AA95H6D9</accession>
<dbReference type="GO" id="GO:0036397">
    <property type="term" value="F:formate dehydrogenase (quinone) activity"/>
    <property type="evidence" value="ECO:0007669"/>
    <property type="project" value="TreeGrafter"/>
</dbReference>
<dbReference type="PANTHER" id="PTHR30074">
    <property type="entry name" value="FORMATE DEHYDROGENASE, NITRATE-INDUCIBLE, CYTOCHROME B556 FDN SUBUNIT"/>
    <property type="match status" value="1"/>
</dbReference>
<proteinExistence type="predicted"/>
<dbReference type="GO" id="GO:0009061">
    <property type="term" value="P:anaerobic respiration"/>
    <property type="evidence" value="ECO:0007669"/>
    <property type="project" value="TreeGrafter"/>
</dbReference>